<keyword evidence="1" id="KW-0472">Membrane</keyword>
<dbReference type="Pfam" id="PF13239">
    <property type="entry name" value="2TM"/>
    <property type="match status" value="1"/>
</dbReference>
<feature type="transmembrane region" description="Helical" evidence="1">
    <location>
        <begin position="21"/>
        <end position="40"/>
    </location>
</feature>
<evidence type="ECO:0000313" key="3">
    <source>
        <dbReference type="EMBL" id="MCA0132150.1"/>
    </source>
</evidence>
<feature type="domain" description="2TM" evidence="2">
    <location>
        <begin position="12"/>
        <end position="95"/>
    </location>
</feature>
<dbReference type="Proteomes" id="UP001198901">
    <property type="component" value="Unassembled WGS sequence"/>
</dbReference>
<proteinExistence type="predicted"/>
<dbReference type="InterPro" id="IPR025698">
    <property type="entry name" value="2TM_dom"/>
</dbReference>
<keyword evidence="4" id="KW-1185">Reference proteome</keyword>
<accession>A0ABS7XQV7</accession>
<evidence type="ECO:0000259" key="2">
    <source>
        <dbReference type="Pfam" id="PF13239"/>
    </source>
</evidence>
<sequence>MEKKYSNLSYTRAKNRVEREKGFYTHLAIYLVVNVALTGFKVWGDLNNWDDFINALVSINVLSTWLLWGIFLGLHFLSVKYGQAWEERKIEQFMNDELSNNSRK</sequence>
<dbReference type="EMBL" id="JAIUJR010000003">
    <property type="protein sequence ID" value="MCA0132150.1"/>
    <property type="molecule type" value="Genomic_DNA"/>
</dbReference>
<organism evidence="3 4">
    <name type="scientific">Winogradskyella alexanderae</name>
    <dbReference type="NCBI Taxonomy" id="2877123"/>
    <lineage>
        <taxon>Bacteria</taxon>
        <taxon>Pseudomonadati</taxon>
        <taxon>Bacteroidota</taxon>
        <taxon>Flavobacteriia</taxon>
        <taxon>Flavobacteriales</taxon>
        <taxon>Flavobacteriaceae</taxon>
        <taxon>Winogradskyella</taxon>
    </lineage>
</organism>
<evidence type="ECO:0000256" key="1">
    <source>
        <dbReference type="SAM" id="Phobius"/>
    </source>
</evidence>
<dbReference type="RefSeq" id="WP_224527260.1">
    <property type="nucleotide sequence ID" value="NZ_JAIUJR010000003.1"/>
</dbReference>
<gene>
    <name evidence="3" type="ORF">LBU54_06105</name>
</gene>
<protein>
    <submittedName>
        <fullName evidence="3">2TM domain-containing protein</fullName>
    </submittedName>
</protein>
<feature type="transmembrane region" description="Helical" evidence="1">
    <location>
        <begin position="52"/>
        <end position="79"/>
    </location>
</feature>
<name>A0ABS7XQV7_9FLAO</name>
<reference evidence="4" key="1">
    <citation type="submission" date="2023-07" db="EMBL/GenBank/DDBJ databases">
        <authorList>
            <person name="Yue Y."/>
        </authorList>
    </citation>
    <scope>NUCLEOTIDE SEQUENCE [LARGE SCALE GENOMIC DNA]</scope>
    <source>
        <strain evidence="4">D23</strain>
    </source>
</reference>
<comment type="caution">
    <text evidence="3">The sequence shown here is derived from an EMBL/GenBank/DDBJ whole genome shotgun (WGS) entry which is preliminary data.</text>
</comment>
<keyword evidence="1" id="KW-0812">Transmembrane</keyword>
<keyword evidence="1" id="KW-1133">Transmembrane helix</keyword>
<evidence type="ECO:0000313" key="4">
    <source>
        <dbReference type="Proteomes" id="UP001198901"/>
    </source>
</evidence>